<name>A0A8J5FW91_ZINOF</name>
<keyword evidence="7 12" id="KW-0812">Transmembrane</keyword>
<evidence type="ECO:0000256" key="8">
    <source>
        <dbReference type="ARBA" id="ARBA00022836"/>
    </source>
</evidence>
<comment type="similarity">
    <text evidence="5">Belongs to the PsaE family.</text>
</comment>
<feature type="transmembrane region" description="Helical" evidence="12">
    <location>
        <begin position="274"/>
        <end position="299"/>
    </location>
</feature>
<evidence type="ECO:0000256" key="9">
    <source>
        <dbReference type="ARBA" id="ARBA00022989"/>
    </source>
</evidence>
<organism evidence="13 14">
    <name type="scientific">Zingiber officinale</name>
    <name type="common">Ginger</name>
    <name type="synonym">Amomum zingiber</name>
    <dbReference type="NCBI Taxonomy" id="94328"/>
    <lineage>
        <taxon>Eukaryota</taxon>
        <taxon>Viridiplantae</taxon>
        <taxon>Streptophyta</taxon>
        <taxon>Embryophyta</taxon>
        <taxon>Tracheophyta</taxon>
        <taxon>Spermatophyta</taxon>
        <taxon>Magnoliopsida</taxon>
        <taxon>Liliopsida</taxon>
        <taxon>Zingiberales</taxon>
        <taxon>Zingiberaceae</taxon>
        <taxon>Zingiber</taxon>
    </lineage>
</organism>
<evidence type="ECO:0000256" key="12">
    <source>
        <dbReference type="SAM" id="Phobius"/>
    </source>
</evidence>
<protein>
    <submittedName>
        <fullName evidence="13">Uncharacterized protein</fullName>
    </submittedName>
</protein>
<keyword evidence="14" id="KW-1185">Reference proteome</keyword>
<dbReference type="GO" id="GO:0009535">
    <property type="term" value="C:chloroplast thylakoid membrane"/>
    <property type="evidence" value="ECO:0007669"/>
    <property type="project" value="UniProtKB-SubCell"/>
</dbReference>
<dbReference type="Proteomes" id="UP000734854">
    <property type="component" value="Unassembled WGS sequence"/>
</dbReference>
<feature type="transmembrane region" description="Helical" evidence="12">
    <location>
        <begin position="440"/>
        <end position="461"/>
    </location>
</feature>
<dbReference type="Gene3D" id="2.30.30.50">
    <property type="match status" value="1"/>
</dbReference>
<gene>
    <name evidence="13" type="ORF">ZIOFF_044154</name>
</gene>
<comment type="similarity">
    <text evidence="4">Belongs to the TDE1 family.</text>
</comment>
<feature type="region of interest" description="Disordered" evidence="11">
    <location>
        <begin position="15"/>
        <end position="83"/>
    </location>
</feature>
<keyword evidence="6" id="KW-0602">Photosynthesis</keyword>
<evidence type="ECO:0000256" key="7">
    <source>
        <dbReference type="ARBA" id="ARBA00022692"/>
    </source>
</evidence>
<evidence type="ECO:0000313" key="14">
    <source>
        <dbReference type="Proteomes" id="UP000734854"/>
    </source>
</evidence>
<dbReference type="GO" id="GO:0015979">
    <property type="term" value="P:photosynthesis"/>
    <property type="evidence" value="ECO:0007669"/>
    <property type="project" value="UniProtKB-KW"/>
</dbReference>
<evidence type="ECO:0000256" key="4">
    <source>
        <dbReference type="ARBA" id="ARBA00006665"/>
    </source>
</evidence>
<feature type="transmembrane region" description="Helical" evidence="12">
    <location>
        <begin position="397"/>
        <end position="420"/>
    </location>
</feature>
<comment type="caution">
    <text evidence="13">The sequence shown here is derived from an EMBL/GenBank/DDBJ whole genome shotgun (WGS) entry which is preliminary data.</text>
</comment>
<proteinExistence type="inferred from homology"/>
<evidence type="ECO:0000256" key="10">
    <source>
        <dbReference type="ARBA" id="ARBA00023136"/>
    </source>
</evidence>
<accession>A0A8J5FW91</accession>
<keyword evidence="9 12" id="KW-1133">Transmembrane helix</keyword>
<evidence type="ECO:0000256" key="1">
    <source>
        <dbReference type="ARBA" id="ARBA00001993"/>
    </source>
</evidence>
<reference evidence="13 14" key="1">
    <citation type="submission" date="2020-08" db="EMBL/GenBank/DDBJ databases">
        <title>Plant Genome Project.</title>
        <authorList>
            <person name="Zhang R.-G."/>
        </authorList>
    </citation>
    <scope>NUCLEOTIDE SEQUENCE [LARGE SCALE GENOMIC DNA]</scope>
    <source>
        <tissue evidence="13">Rhizome</tissue>
    </source>
</reference>
<dbReference type="Pfam" id="PF03348">
    <property type="entry name" value="Serinc"/>
    <property type="match status" value="1"/>
</dbReference>
<feature type="transmembrane region" description="Helical" evidence="12">
    <location>
        <begin position="305"/>
        <end position="326"/>
    </location>
</feature>
<dbReference type="GO" id="GO:0009538">
    <property type="term" value="C:photosystem I reaction center"/>
    <property type="evidence" value="ECO:0007669"/>
    <property type="project" value="InterPro"/>
</dbReference>
<evidence type="ECO:0000256" key="6">
    <source>
        <dbReference type="ARBA" id="ARBA00022531"/>
    </source>
</evidence>
<dbReference type="InterPro" id="IPR003375">
    <property type="entry name" value="PSI_PsaE"/>
</dbReference>
<dbReference type="PANTHER" id="PTHR10383:SF23">
    <property type="entry name" value="SERINC-DOMAIN CONTAINING SERINE AND SPHINGOLIPID BIOSYNTHESIS PROTEIN"/>
    <property type="match status" value="1"/>
</dbReference>
<comment type="function">
    <text evidence="1">Stabilizes the interaction between PsaC and the PSI core, assists the docking of the ferredoxin to PSI and interacts with ferredoxin-NADP oxidoreductase.</text>
</comment>
<dbReference type="AlphaFoldDB" id="A0A8J5FW91"/>
<dbReference type="SUPFAM" id="SSF50090">
    <property type="entry name" value="Electron transport accessory proteins"/>
    <property type="match status" value="1"/>
</dbReference>
<feature type="compositionally biased region" description="Polar residues" evidence="11">
    <location>
        <begin position="23"/>
        <end position="37"/>
    </location>
</feature>
<evidence type="ECO:0000256" key="5">
    <source>
        <dbReference type="ARBA" id="ARBA00007501"/>
    </source>
</evidence>
<feature type="compositionally biased region" description="Low complexity" evidence="11">
    <location>
        <begin position="61"/>
        <end position="70"/>
    </location>
</feature>
<feature type="compositionally biased region" description="Pro residues" evidence="11">
    <location>
        <begin position="71"/>
        <end position="80"/>
    </location>
</feature>
<dbReference type="SUPFAM" id="SSF101447">
    <property type="entry name" value="Formin homology 2 domain (FH2 domain)"/>
    <property type="match status" value="1"/>
</dbReference>
<dbReference type="InterPro" id="IPR005016">
    <property type="entry name" value="TDE1/TMS"/>
</dbReference>
<dbReference type="PANTHER" id="PTHR10383">
    <property type="entry name" value="SERINE INCORPORATOR"/>
    <property type="match status" value="1"/>
</dbReference>
<dbReference type="EMBL" id="JACMSC010000012">
    <property type="protein sequence ID" value="KAG6496293.1"/>
    <property type="molecule type" value="Genomic_DNA"/>
</dbReference>
<evidence type="ECO:0000256" key="11">
    <source>
        <dbReference type="SAM" id="MobiDB-lite"/>
    </source>
</evidence>
<keyword evidence="10 12" id="KW-0472">Membrane</keyword>
<evidence type="ECO:0000313" key="13">
    <source>
        <dbReference type="EMBL" id="KAG6496293.1"/>
    </source>
</evidence>
<evidence type="ECO:0000256" key="3">
    <source>
        <dbReference type="ARBA" id="ARBA00004525"/>
    </source>
</evidence>
<keyword evidence="8" id="KW-0603">Photosystem I</keyword>
<evidence type="ECO:0000256" key="2">
    <source>
        <dbReference type="ARBA" id="ARBA00004141"/>
    </source>
</evidence>
<dbReference type="Pfam" id="PF02427">
    <property type="entry name" value="PSI_PsaE"/>
    <property type="match status" value="1"/>
</dbReference>
<sequence length="523" mass="57984">MASSTGFSLASAASRFAPASGLPSASNSPFRTLTFSKPSRKLVVRAEDESAPPPPPPPPAEGGAPKAAAKQPPPPPPPIGPKRGAEVKILRKESYWYKGVGSVVTVDQDPKTRYPVVVRFTKVNYAGVSTNNYALDEIQELTKKKRLRFLWGNSGSEFLRAGAAQRSPVSAAERNGSFFSGGSGDRLIEQVNAQIHGRGIPLCALVGLFKGLLRGDGEEKCTFQLRIGTFSAYNVTLVLIRIHFFMRNMLSPLESISPQSVNWISDLQPNKCGLFGLFLSTVFYTASFFGIIMMYYVYALDSTCIINIFIITWTTGLVTVIMIVSLHSKVNAGLLSSAIMGSYIVFLCWSAIHSFDQLWVLCLFVCVKFRAMWMLVDQVCEPAMEKCNKRKRTDRDDMMTILSFFIAIGAIVMATFSTGTDSNSFQLKKNEVQSADDAPYNYATFHFIFSIGSMYFAMLFINWQLNQPTKKWSIDVGWVSTWIKIANECLAASIYLWKLMYPLIMKGTAISHEEFVQNANNSV</sequence>
<comment type="subcellular location">
    <subcellularLocation>
        <location evidence="2">Membrane</location>
        <topology evidence="2">Multi-pass membrane protein</topology>
    </subcellularLocation>
    <subcellularLocation>
        <location evidence="3">Plastid</location>
        <location evidence="3">Chloroplast thylakoid membrane</location>
        <topology evidence="3">Peripheral membrane protein</topology>
    </subcellularLocation>
</comment>
<feature type="compositionally biased region" description="Pro residues" evidence="11">
    <location>
        <begin position="51"/>
        <end position="60"/>
    </location>
</feature>
<dbReference type="InterPro" id="IPR008990">
    <property type="entry name" value="Elect_transpt_acc-like_dom_sf"/>
</dbReference>